<evidence type="ECO:0000256" key="4">
    <source>
        <dbReference type="RuleBase" id="RU004003"/>
    </source>
</evidence>
<dbReference type="EMBL" id="VANU01000005">
    <property type="protein sequence ID" value="TLP36949.1"/>
    <property type="molecule type" value="Genomic_DNA"/>
</dbReference>
<dbReference type="GO" id="GO:0016020">
    <property type="term" value="C:membrane"/>
    <property type="evidence" value="ECO:0007669"/>
    <property type="project" value="UniProtKB-SubCell"/>
</dbReference>
<comment type="subcellular location">
    <subcellularLocation>
        <location evidence="1">Membrane</location>
    </subcellularLocation>
</comment>
<sequence>MKKSILLILLIVSTVFSSEFVDIPLTEYIKIVSKQKNISIIIDNNIDKNYSIYLSSKLEESIYFDILETILKKENMILKYYKNHYYITKRTVKTSIKNKVFSYRFHYLNEADIKGLMSIYNYKYNYVKSLKSIFIDCTATEFNQLVNLFNEYDFIPNQKKLKITILDTNLTKLKEYGFENNLNIASSENSSLFFNFLAFPFSSTNILPDLKRSNFTSYIKFMNSKNITDILSSPTVSIFDGKKTVFEVVKNIPFKTGQTISNDNITKTTTSIDYKDVGLKLEVLPIINKNQAFLDLSLTIENILDKSDTPVTSKRHFKQYVSLNVGETFILNGINQTETYNDDFKTPFLSDIPYIGWLFKNEYEDIKTSNLTVLLELKDKASQTK</sequence>
<evidence type="ECO:0000256" key="1">
    <source>
        <dbReference type="ARBA" id="ARBA00004370"/>
    </source>
</evidence>
<dbReference type="Pfam" id="PF00263">
    <property type="entry name" value="Secretin"/>
    <property type="match status" value="1"/>
</dbReference>
<accession>A0A5R8XZS5</accession>
<proteinExistence type="inferred from homology"/>
<keyword evidence="3" id="KW-0472">Membrane</keyword>
<dbReference type="AlphaFoldDB" id="A0A5R8XZS5"/>
<comment type="caution">
    <text evidence="6">The sequence shown here is derived from an EMBL/GenBank/DDBJ whole genome shotgun (WGS) entry which is preliminary data.</text>
</comment>
<keyword evidence="2" id="KW-0732">Signal</keyword>
<dbReference type="InterPro" id="IPR001775">
    <property type="entry name" value="GspD/PilQ"/>
</dbReference>
<gene>
    <name evidence="6" type="ORF">FDK22_11945</name>
</gene>
<evidence type="ECO:0000259" key="5">
    <source>
        <dbReference type="Pfam" id="PF00263"/>
    </source>
</evidence>
<name>A0A5R8XZS5_9BACT</name>
<evidence type="ECO:0000313" key="6">
    <source>
        <dbReference type="EMBL" id="TLP36949.1"/>
    </source>
</evidence>
<comment type="similarity">
    <text evidence="4">Belongs to the bacterial secretin family.</text>
</comment>
<evidence type="ECO:0000313" key="7">
    <source>
        <dbReference type="Proteomes" id="UP000308901"/>
    </source>
</evidence>
<dbReference type="Proteomes" id="UP000308901">
    <property type="component" value="Unassembled WGS sequence"/>
</dbReference>
<feature type="domain" description="Type II/III secretion system secretin-like" evidence="5">
    <location>
        <begin position="222"/>
        <end position="375"/>
    </location>
</feature>
<keyword evidence="7" id="KW-1185">Reference proteome</keyword>
<dbReference type="PANTHER" id="PTHR30332">
    <property type="entry name" value="PROBABLE GENERAL SECRETION PATHWAY PROTEIN D"/>
    <property type="match status" value="1"/>
</dbReference>
<dbReference type="InterPro" id="IPR050810">
    <property type="entry name" value="Bact_Secretion_Sys_Channel"/>
</dbReference>
<organism evidence="6 7">
    <name type="scientific">Arcobacter arenosus</name>
    <dbReference type="NCBI Taxonomy" id="2576037"/>
    <lineage>
        <taxon>Bacteria</taxon>
        <taxon>Pseudomonadati</taxon>
        <taxon>Campylobacterota</taxon>
        <taxon>Epsilonproteobacteria</taxon>
        <taxon>Campylobacterales</taxon>
        <taxon>Arcobacteraceae</taxon>
        <taxon>Arcobacter</taxon>
    </lineage>
</organism>
<reference evidence="6 7" key="1">
    <citation type="submission" date="2019-05" db="EMBL/GenBank/DDBJ databases">
        <title>Arcobacter sp. nov., isolated from sea sediment.</title>
        <authorList>
            <person name="Kim W."/>
        </authorList>
    </citation>
    <scope>NUCLEOTIDE SEQUENCE [LARGE SCALE GENOMIC DNA]</scope>
    <source>
        <strain evidence="6 7">CAU 1517</strain>
    </source>
</reference>
<dbReference type="PRINTS" id="PR00811">
    <property type="entry name" value="BCTERIALGSPD"/>
</dbReference>
<evidence type="ECO:0000256" key="2">
    <source>
        <dbReference type="ARBA" id="ARBA00022729"/>
    </source>
</evidence>
<dbReference type="OrthoDB" id="5349480at2"/>
<evidence type="ECO:0000256" key="3">
    <source>
        <dbReference type="ARBA" id="ARBA00023136"/>
    </source>
</evidence>
<dbReference type="PANTHER" id="PTHR30332:SF24">
    <property type="entry name" value="SECRETIN GSPD-RELATED"/>
    <property type="match status" value="1"/>
</dbReference>
<dbReference type="GO" id="GO:0009306">
    <property type="term" value="P:protein secretion"/>
    <property type="evidence" value="ECO:0007669"/>
    <property type="project" value="InterPro"/>
</dbReference>
<dbReference type="RefSeq" id="WP_138153203.1">
    <property type="nucleotide sequence ID" value="NZ_VANU01000005.1"/>
</dbReference>
<dbReference type="Gene3D" id="3.55.50.30">
    <property type="match status" value="1"/>
</dbReference>
<dbReference type="InterPro" id="IPR004846">
    <property type="entry name" value="T2SS/T3SS_dom"/>
</dbReference>
<protein>
    <submittedName>
        <fullName evidence="6">Type II and III secretion system protein</fullName>
    </submittedName>
</protein>
<dbReference type="GO" id="GO:0015627">
    <property type="term" value="C:type II protein secretion system complex"/>
    <property type="evidence" value="ECO:0007669"/>
    <property type="project" value="TreeGrafter"/>
</dbReference>